<dbReference type="InterPro" id="IPR052389">
    <property type="entry name" value="Sec_Metab_Biosynth-Assoc"/>
</dbReference>
<dbReference type="PANTHER" id="PTHR38110">
    <property type="entry name" value="CHROMOSOME 23, WHOLE GENOME SHOTGUN SEQUENCE"/>
    <property type="match status" value="1"/>
</dbReference>
<dbReference type="PANTHER" id="PTHR38110:SF1">
    <property type="entry name" value="THIOESTERASE DOMAIN-CONTAINING PROTEIN"/>
    <property type="match status" value="1"/>
</dbReference>
<dbReference type="OMA" id="CDMFITP"/>
<evidence type="ECO:0000313" key="4">
    <source>
        <dbReference type="Proteomes" id="UP000193685"/>
    </source>
</evidence>
<comment type="caution">
    <text evidence="3">The sequence shown here is derived from an EMBL/GenBank/DDBJ whole genome shotgun (WGS) entry which is preliminary data.</text>
</comment>
<dbReference type="InterPro" id="IPR049449">
    <property type="entry name" value="TesB_ACOT8-like_N"/>
</dbReference>
<name>A0A1Y2FFG8_PROLT</name>
<dbReference type="EMBL" id="MCFI01000009">
    <property type="protein sequence ID" value="ORY82710.1"/>
    <property type="molecule type" value="Genomic_DNA"/>
</dbReference>
<dbReference type="AlphaFoldDB" id="A0A1Y2FFG8"/>
<dbReference type="GeneID" id="63788359"/>
<dbReference type="Gene3D" id="2.40.160.210">
    <property type="entry name" value="Acyl-CoA thioesterase, double hotdog domain"/>
    <property type="match status" value="1"/>
</dbReference>
<dbReference type="Pfam" id="PF13622">
    <property type="entry name" value="4HBT_3"/>
    <property type="match status" value="1"/>
</dbReference>
<accession>A0A1Y2FFG8</accession>
<keyword evidence="4" id="KW-1185">Reference proteome</keyword>
<proteinExistence type="predicted"/>
<dbReference type="RefSeq" id="XP_040725581.1">
    <property type="nucleotide sequence ID" value="XM_040871760.1"/>
</dbReference>
<protein>
    <submittedName>
        <fullName evidence="3">Thioesterase-like superfamily-domain-containing protein</fullName>
    </submittedName>
</protein>
<evidence type="ECO:0000259" key="1">
    <source>
        <dbReference type="Pfam" id="PF13622"/>
    </source>
</evidence>
<evidence type="ECO:0000313" key="3">
    <source>
        <dbReference type="EMBL" id="ORY82710.1"/>
    </source>
</evidence>
<feature type="domain" description="Acyl-CoA thioesterase-like C-terminal" evidence="2">
    <location>
        <begin position="154"/>
        <end position="269"/>
    </location>
</feature>
<dbReference type="STRING" id="56484.A0A1Y2FFG8"/>
<gene>
    <name evidence="3" type="ORF">BCR37DRAFT_398668</name>
</gene>
<organism evidence="3 4">
    <name type="scientific">Protomyces lactucae-debilis</name>
    <dbReference type="NCBI Taxonomy" id="2754530"/>
    <lineage>
        <taxon>Eukaryota</taxon>
        <taxon>Fungi</taxon>
        <taxon>Dikarya</taxon>
        <taxon>Ascomycota</taxon>
        <taxon>Taphrinomycotina</taxon>
        <taxon>Taphrinomycetes</taxon>
        <taxon>Taphrinales</taxon>
        <taxon>Protomycetaceae</taxon>
        <taxon>Protomyces</taxon>
    </lineage>
</organism>
<dbReference type="Pfam" id="PF20789">
    <property type="entry name" value="4HBT_3C"/>
    <property type="match status" value="1"/>
</dbReference>
<dbReference type="InterPro" id="IPR029069">
    <property type="entry name" value="HotDog_dom_sf"/>
</dbReference>
<reference evidence="3 4" key="1">
    <citation type="submission" date="2016-07" db="EMBL/GenBank/DDBJ databases">
        <title>Pervasive Adenine N6-methylation of Active Genes in Fungi.</title>
        <authorList>
            <consortium name="DOE Joint Genome Institute"/>
            <person name="Mondo S.J."/>
            <person name="Dannebaum R.O."/>
            <person name="Kuo R.C."/>
            <person name="Labutti K."/>
            <person name="Haridas S."/>
            <person name="Kuo A."/>
            <person name="Salamov A."/>
            <person name="Ahrendt S.R."/>
            <person name="Lipzen A."/>
            <person name="Sullivan W."/>
            <person name="Andreopoulos W.B."/>
            <person name="Clum A."/>
            <person name="Lindquist E."/>
            <person name="Daum C."/>
            <person name="Ramamoorthy G.K."/>
            <person name="Gryganskyi A."/>
            <person name="Culley D."/>
            <person name="Magnuson J.K."/>
            <person name="James T.Y."/>
            <person name="O'Malley M.A."/>
            <person name="Stajich J.E."/>
            <person name="Spatafora J.W."/>
            <person name="Visel A."/>
            <person name="Grigoriev I.V."/>
        </authorList>
    </citation>
    <scope>NUCLEOTIDE SEQUENCE [LARGE SCALE GENOMIC DNA]</scope>
    <source>
        <strain evidence="3 4">12-1054</strain>
    </source>
</reference>
<sequence length="287" mass="32565">MSAFATAIAVEATQETGVYAANLLQTWCIGAVPHGGYLLAIILNALETHSKQVHAKLDQPDPIQLGVHFIVKAQVGPARILVKDIKTGRNYSNCNITFQQKEQDGRWISLIHGFAIMGNLEREEGPSVLTTDRHADIPDRKDCKQLDPEYTEFRRVAKNFDYLLPTFPYDRATELNWLKFKDDAEMDLLAIGLISDLMTPLPLRVIENEKGWYPTLSLDLQFKQRPKKGGKWCYLQVQSESLLNGRFDITTRGYDEDKNLIMVSQHAALRVSAERNLKKRAERPANL</sequence>
<dbReference type="Proteomes" id="UP000193685">
    <property type="component" value="Unassembled WGS sequence"/>
</dbReference>
<dbReference type="OrthoDB" id="2532955at2759"/>
<dbReference type="InterPro" id="IPR049450">
    <property type="entry name" value="ACOT8-like_C"/>
</dbReference>
<evidence type="ECO:0000259" key="2">
    <source>
        <dbReference type="Pfam" id="PF20789"/>
    </source>
</evidence>
<dbReference type="InterPro" id="IPR042171">
    <property type="entry name" value="Acyl-CoA_hotdog"/>
</dbReference>
<feature type="domain" description="Acyl-CoA thioesterase-like N-terminal HotDog" evidence="1">
    <location>
        <begin position="25"/>
        <end position="109"/>
    </location>
</feature>
<dbReference type="SUPFAM" id="SSF54637">
    <property type="entry name" value="Thioesterase/thiol ester dehydrase-isomerase"/>
    <property type="match status" value="2"/>
</dbReference>